<dbReference type="Proteomes" id="UP001372338">
    <property type="component" value="Unassembled WGS sequence"/>
</dbReference>
<sequence>MTTSFLMDVVPNHSGSNCTKAMARTTTTHHETAASQHLQLQEQQDNHILELMTKGLTGYIESVTGY</sequence>
<protein>
    <submittedName>
        <fullName evidence="1">Uncharacterized protein</fullName>
    </submittedName>
</protein>
<organism evidence="1 2">
    <name type="scientific">Crotalaria pallida</name>
    <name type="common">Smooth rattlebox</name>
    <name type="synonym">Crotalaria striata</name>
    <dbReference type="NCBI Taxonomy" id="3830"/>
    <lineage>
        <taxon>Eukaryota</taxon>
        <taxon>Viridiplantae</taxon>
        <taxon>Streptophyta</taxon>
        <taxon>Embryophyta</taxon>
        <taxon>Tracheophyta</taxon>
        <taxon>Spermatophyta</taxon>
        <taxon>Magnoliopsida</taxon>
        <taxon>eudicotyledons</taxon>
        <taxon>Gunneridae</taxon>
        <taxon>Pentapetalae</taxon>
        <taxon>rosids</taxon>
        <taxon>fabids</taxon>
        <taxon>Fabales</taxon>
        <taxon>Fabaceae</taxon>
        <taxon>Papilionoideae</taxon>
        <taxon>50 kb inversion clade</taxon>
        <taxon>genistoids sensu lato</taxon>
        <taxon>core genistoids</taxon>
        <taxon>Crotalarieae</taxon>
        <taxon>Crotalaria</taxon>
    </lineage>
</organism>
<reference evidence="1 2" key="1">
    <citation type="submission" date="2024-01" db="EMBL/GenBank/DDBJ databases">
        <title>The genomes of 5 underutilized Papilionoideae crops provide insights into root nodulation and disease resistanc.</title>
        <authorList>
            <person name="Yuan L."/>
        </authorList>
    </citation>
    <scope>NUCLEOTIDE SEQUENCE [LARGE SCALE GENOMIC DNA]</scope>
    <source>
        <strain evidence="1">ZHUSHIDOU_FW_LH</strain>
        <tissue evidence="1">Leaf</tissue>
    </source>
</reference>
<evidence type="ECO:0000313" key="1">
    <source>
        <dbReference type="EMBL" id="KAK7259475.1"/>
    </source>
</evidence>
<keyword evidence="2" id="KW-1185">Reference proteome</keyword>
<gene>
    <name evidence="1" type="ORF">RIF29_25083</name>
</gene>
<comment type="caution">
    <text evidence="1">The sequence shown here is derived from an EMBL/GenBank/DDBJ whole genome shotgun (WGS) entry which is preliminary data.</text>
</comment>
<dbReference type="AlphaFoldDB" id="A0AAN9EN49"/>
<name>A0AAN9EN49_CROPI</name>
<evidence type="ECO:0000313" key="2">
    <source>
        <dbReference type="Proteomes" id="UP001372338"/>
    </source>
</evidence>
<dbReference type="EMBL" id="JAYWIO010000005">
    <property type="protein sequence ID" value="KAK7259475.1"/>
    <property type="molecule type" value="Genomic_DNA"/>
</dbReference>
<accession>A0AAN9EN49</accession>
<proteinExistence type="predicted"/>